<proteinExistence type="predicted"/>
<dbReference type="Proteomes" id="UP001652582">
    <property type="component" value="Chromosome 26"/>
</dbReference>
<protein>
    <submittedName>
        <fullName evidence="3">Uncharacterized protein LOC128199597</fullName>
    </submittedName>
</protein>
<dbReference type="GeneID" id="128199597"/>
<evidence type="ECO:0000313" key="2">
    <source>
        <dbReference type="Proteomes" id="UP001652582"/>
    </source>
</evidence>
<feature type="region of interest" description="Disordered" evidence="1">
    <location>
        <begin position="224"/>
        <end position="244"/>
    </location>
</feature>
<dbReference type="Gene3D" id="3.30.70.1820">
    <property type="entry name" value="L1 transposable element, RRM domain"/>
    <property type="match status" value="1"/>
</dbReference>
<keyword evidence="2" id="KW-1185">Reference proteome</keyword>
<gene>
    <name evidence="3" type="primary">LOC128199597</name>
</gene>
<organism evidence="2 3">
    <name type="scientific">Bicyclus anynana</name>
    <name type="common">Squinting bush brown butterfly</name>
    <dbReference type="NCBI Taxonomy" id="110368"/>
    <lineage>
        <taxon>Eukaryota</taxon>
        <taxon>Metazoa</taxon>
        <taxon>Ecdysozoa</taxon>
        <taxon>Arthropoda</taxon>
        <taxon>Hexapoda</taxon>
        <taxon>Insecta</taxon>
        <taxon>Pterygota</taxon>
        <taxon>Neoptera</taxon>
        <taxon>Endopterygota</taxon>
        <taxon>Lepidoptera</taxon>
        <taxon>Glossata</taxon>
        <taxon>Ditrysia</taxon>
        <taxon>Papilionoidea</taxon>
        <taxon>Nymphalidae</taxon>
        <taxon>Satyrinae</taxon>
        <taxon>Satyrini</taxon>
        <taxon>Mycalesina</taxon>
        <taxon>Bicyclus</taxon>
    </lineage>
</organism>
<sequence>MDLHSQLSKNMEQIISQFKSRMDNFDTALEQSKSSCSKVHDLVSLSADYTIFKELMWKTLAMLQQQVQLLTAGFDKHEMHSRRTVLLFHGVPEDDSENTESKISRLIHNHLKLPCIDDACIEACHRLGVKKDRHRPILVRFSNMKHKSSVWNAKTALKGSGVTMSEFLTKPRQETFVAARKHFGIKNCWSSDGVIIVALPDKTRTRMVSLSELQQIISKYPQDTASQEPKLLRTTRRGNKNTAK</sequence>
<feature type="compositionally biased region" description="Basic residues" evidence="1">
    <location>
        <begin position="233"/>
        <end position="244"/>
    </location>
</feature>
<dbReference type="RefSeq" id="XP_052745768.1">
    <property type="nucleotide sequence ID" value="XM_052889808.1"/>
</dbReference>
<accession>A0ABM3M2Q7</accession>
<name>A0ABM3M2Q7_BICAN</name>
<evidence type="ECO:0000313" key="3">
    <source>
        <dbReference type="RefSeq" id="XP_052745768.1"/>
    </source>
</evidence>
<evidence type="ECO:0000256" key="1">
    <source>
        <dbReference type="SAM" id="MobiDB-lite"/>
    </source>
</evidence>
<reference evidence="3" key="1">
    <citation type="submission" date="2025-08" db="UniProtKB">
        <authorList>
            <consortium name="RefSeq"/>
        </authorList>
    </citation>
    <scope>IDENTIFICATION</scope>
</reference>